<dbReference type="PATRIC" id="fig|1384054.3.peg.1624"/>
<dbReference type="EMBL" id="AVCH01000161">
    <property type="protein sequence ID" value="KFN47485.1"/>
    <property type="molecule type" value="Genomic_DNA"/>
</dbReference>
<proteinExistence type="inferred from homology"/>
<keyword evidence="4 7" id="KW-1133">Transmembrane helix</keyword>
<evidence type="ECO:0000256" key="5">
    <source>
        <dbReference type="ARBA" id="ARBA00023136"/>
    </source>
</evidence>
<feature type="transmembrane region" description="Helical" evidence="7">
    <location>
        <begin position="280"/>
        <end position="305"/>
    </location>
</feature>
<evidence type="ECO:0000256" key="6">
    <source>
        <dbReference type="ARBA" id="ARBA00038076"/>
    </source>
</evidence>
<comment type="subcellular location">
    <subcellularLocation>
        <location evidence="1">Cell membrane</location>
        <topology evidence="1">Multi-pass membrane protein</topology>
    </subcellularLocation>
</comment>
<dbReference type="InterPro" id="IPR025857">
    <property type="entry name" value="MacB_PCD"/>
</dbReference>
<feature type="transmembrane region" description="Helical" evidence="7">
    <location>
        <begin position="325"/>
        <end position="349"/>
    </location>
</feature>
<protein>
    <recommendedName>
        <fullName evidence="12">Multidrug ABC transporter substrate-binding protein</fullName>
    </recommendedName>
</protein>
<dbReference type="eggNOG" id="COG0577">
    <property type="taxonomic scope" value="Bacteria"/>
</dbReference>
<keyword evidence="2" id="KW-1003">Cell membrane</keyword>
<dbReference type="RefSeq" id="WP_043803383.1">
    <property type="nucleotide sequence ID" value="NZ_AVCH01000161.1"/>
</dbReference>
<evidence type="ECO:0008006" key="12">
    <source>
        <dbReference type="Google" id="ProtNLM"/>
    </source>
</evidence>
<dbReference type="InterPro" id="IPR050250">
    <property type="entry name" value="Macrolide_Exporter_MacB"/>
</dbReference>
<feature type="domain" description="MacB-like periplasmic core" evidence="9">
    <location>
        <begin position="22"/>
        <end position="243"/>
    </location>
</feature>
<evidence type="ECO:0000256" key="7">
    <source>
        <dbReference type="SAM" id="Phobius"/>
    </source>
</evidence>
<evidence type="ECO:0000256" key="2">
    <source>
        <dbReference type="ARBA" id="ARBA00022475"/>
    </source>
</evidence>
<dbReference type="STRING" id="1384054.N790_01885"/>
<dbReference type="GO" id="GO:0005886">
    <property type="term" value="C:plasma membrane"/>
    <property type="evidence" value="ECO:0007669"/>
    <property type="project" value="UniProtKB-SubCell"/>
</dbReference>
<comment type="caution">
    <text evidence="10">The sequence shown here is derived from an EMBL/GenBank/DDBJ whole genome shotgun (WGS) entry which is preliminary data.</text>
</comment>
<evidence type="ECO:0000259" key="9">
    <source>
        <dbReference type="Pfam" id="PF12704"/>
    </source>
</evidence>
<organism evidence="10 11">
    <name type="scientific">Arenimonas malthae CC-JY-1</name>
    <dbReference type="NCBI Taxonomy" id="1384054"/>
    <lineage>
        <taxon>Bacteria</taxon>
        <taxon>Pseudomonadati</taxon>
        <taxon>Pseudomonadota</taxon>
        <taxon>Gammaproteobacteria</taxon>
        <taxon>Lysobacterales</taxon>
        <taxon>Lysobacteraceae</taxon>
        <taxon>Arenimonas</taxon>
    </lineage>
</organism>
<evidence type="ECO:0000256" key="3">
    <source>
        <dbReference type="ARBA" id="ARBA00022692"/>
    </source>
</evidence>
<dbReference type="InterPro" id="IPR003838">
    <property type="entry name" value="ABC3_permease_C"/>
</dbReference>
<dbReference type="Proteomes" id="UP000029392">
    <property type="component" value="Unassembled WGS sequence"/>
</dbReference>
<keyword evidence="11" id="KW-1185">Reference proteome</keyword>
<sequence length="406" mass="43804">MYAFLEAFRAALTSLMAHRMRSFLTTLGILIGTASVIAVVSLVQGFSASISSQFADLGGSTMNLRAENNNENFRTGRINFITFKDLDVLRYRVPGVDQVTPMMQVAVAGTSYRGRTSSPQVLATTAEFQAVRGRYPERGRFLAPSDDQGRRRVVVIGTQVIDDLKLPEDPVGEYIRIGNEWFKVVGVMQRQGELLGFSQDNYVVIPFDVGRAMTGNNTQPFMSISFNVPDISQVEVVRERVKRAIRASRKLKPGQDDDFRVEAADSFVKQFEQVTGTATAVVAGVVSISLLVGGIGIMNIMLVSVTERTREIGILKALGATRRDILVQFLLEAGLLALLGGLIGIVLGYAAGVGVAAVIPNFPPAQVPLWVVAAAAGFSALVGVVFGIMPASKAASLDPIEALRYE</sequence>
<dbReference type="Pfam" id="PF02687">
    <property type="entry name" value="FtsX"/>
    <property type="match status" value="1"/>
</dbReference>
<dbReference type="AlphaFoldDB" id="A0A091BT29"/>
<name>A0A091BT29_9GAMM</name>
<dbReference type="OrthoDB" id="9770036at2"/>
<dbReference type="GO" id="GO:0022857">
    <property type="term" value="F:transmembrane transporter activity"/>
    <property type="evidence" value="ECO:0007669"/>
    <property type="project" value="TreeGrafter"/>
</dbReference>
<gene>
    <name evidence="10" type="ORF">N790_01885</name>
</gene>
<evidence type="ECO:0000313" key="11">
    <source>
        <dbReference type="Proteomes" id="UP000029392"/>
    </source>
</evidence>
<comment type="similarity">
    <text evidence="6">Belongs to the ABC-4 integral membrane protein family.</text>
</comment>
<evidence type="ECO:0000313" key="10">
    <source>
        <dbReference type="EMBL" id="KFN47485.1"/>
    </source>
</evidence>
<dbReference type="PANTHER" id="PTHR30572:SF4">
    <property type="entry name" value="ABC TRANSPORTER PERMEASE YTRF"/>
    <property type="match status" value="1"/>
</dbReference>
<dbReference type="PANTHER" id="PTHR30572">
    <property type="entry name" value="MEMBRANE COMPONENT OF TRANSPORTER-RELATED"/>
    <property type="match status" value="1"/>
</dbReference>
<accession>A0A091BT29</accession>
<evidence type="ECO:0000256" key="1">
    <source>
        <dbReference type="ARBA" id="ARBA00004651"/>
    </source>
</evidence>
<reference evidence="10 11" key="1">
    <citation type="submission" date="2013-09" db="EMBL/GenBank/DDBJ databases">
        <title>Genome sequencing of Arenimonas malthae.</title>
        <authorList>
            <person name="Chen F."/>
            <person name="Wang G."/>
        </authorList>
    </citation>
    <scope>NUCLEOTIDE SEQUENCE [LARGE SCALE GENOMIC DNA]</scope>
    <source>
        <strain evidence="10 11">CC-JY-1</strain>
    </source>
</reference>
<evidence type="ECO:0000259" key="8">
    <source>
        <dbReference type="Pfam" id="PF02687"/>
    </source>
</evidence>
<feature type="domain" description="ABC3 transporter permease C-terminal" evidence="8">
    <location>
        <begin position="285"/>
        <end position="399"/>
    </location>
</feature>
<keyword evidence="3 7" id="KW-0812">Transmembrane</keyword>
<dbReference type="Pfam" id="PF12704">
    <property type="entry name" value="MacB_PCD"/>
    <property type="match status" value="1"/>
</dbReference>
<feature type="transmembrane region" description="Helical" evidence="7">
    <location>
        <begin position="369"/>
        <end position="389"/>
    </location>
</feature>
<evidence type="ECO:0000256" key="4">
    <source>
        <dbReference type="ARBA" id="ARBA00022989"/>
    </source>
</evidence>
<keyword evidence="5 7" id="KW-0472">Membrane</keyword>